<dbReference type="GO" id="GO:0004888">
    <property type="term" value="F:transmembrane signaling receptor activity"/>
    <property type="evidence" value="ECO:0007669"/>
    <property type="project" value="TreeGrafter"/>
</dbReference>
<evidence type="ECO:0000259" key="4">
    <source>
        <dbReference type="PROSITE" id="PS50835"/>
    </source>
</evidence>
<reference evidence="5" key="1">
    <citation type="submission" date="2018-07" db="EMBL/GenBank/DDBJ databases">
        <title>Comparative genomics of catfishes provides insights into carnivory and benthic adaptation.</title>
        <authorList>
            <person name="Zhang Y."/>
            <person name="Wang D."/>
            <person name="Peng Z."/>
            <person name="Zheng S."/>
            <person name="Shao F."/>
            <person name="Tao W."/>
        </authorList>
    </citation>
    <scope>NUCLEOTIDE SEQUENCE</scope>
    <source>
        <strain evidence="5">Chongqing</strain>
    </source>
</reference>
<evidence type="ECO:0000256" key="2">
    <source>
        <dbReference type="ARBA" id="ARBA00023157"/>
    </source>
</evidence>
<dbReference type="InterPro" id="IPR007110">
    <property type="entry name" value="Ig-like_dom"/>
</dbReference>
<gene>
    <name evidence="5" type="ORF">C0J50_9156</name>
</gene>
<evidence type="ECO:0000256" key="3">
    <source>
        <dbReference type="SAM" id="MobiDB-lite"/>
    </source>
</evidence>
<dbReference type="PANTHER" id="PTHR11481">
    <property type="entry name" value="IMMUNOGLOBULIN FC RECEPTOR"/>
    <property type="match status" value="1"/>
</dbReference>
<evidence type="ECO:0000256" key="1">
    <source>
        <dbReference type="ARBA" id="ARBA00022729"/>
    </source>
</evidence>
<dbReference type="GO" id="GO:0009897">
    <property type="term" value="C:external side of plasma membrane"/>
    <property type="evidence" value="ECO:0007669"/>
    <property type="project" value="TreeGrafter"/>
</dbReference>
<dbReference type="InterPro" id="IPR050488">
    <property type="entry name" value="Ig_Fc_receptor"/>
</dbReference>
<dbReference type="EMBL" id="MU559150">
    <property type="protein sequence ID" value="KAI5614162.1"/>
    <property type="molecule type" value="Genomic_DNA"/>
</dbReference>
<dbReference type="GO" id="GO:0007166">
    <property type="term" value="P:cell surface receptor signaling pathway"/>
    <property type="evidence" value="ECO:0007669"/>
    <property type="project" value="TreeGrafter"/>
</dbReference>
<dbReference type="FunFam" id="2.60.40.10:FF:001607">
    <property type="entry name" value="Leukocyte immune-type receptor TS32.15 L2.5a"/>
    <property type="match status" value="1"/>
</dbReference>
<feature type="region of interest" description="Disordered" evidence="3">
    <location>
        <begin position="44"/>
        <end position="90"/>
    </location>
</feature>
<evidence type="ECO:0000313" key="5">
    <source>
        <dbReference type="EMBL" id="KAI5614162.1"/>
    </source>
</evidence>
<proteinExistence type="predicted"/>
<dbReference type="AlphaFoldDB" id="A0AAD5ADQ5"/>
<dbReference type="Gene3D" id="2.60.40.10">
    <property type="entry name" value="Immunoglobulins"/>
    <property type="match status" value="1"/>
</dbReference>
<keyword evidence="6" id="KW-1185">Reference proteome</keyword>
<dbReference type="Proteomes" id="UP001205998">
    <property type="component" value="Unassembled WGS sequence"/>
</dbReference>
<protein>
    <submittedName>
        <fullName evidence="5">Basement membrane-specific heparan sulfate proteoglycan core protein</fullName>
    </submittedName>
</protein>
<dbReference type="PROSITE" id="PS50835">
    <property type="entry name" value="IG_LIKE"/>
    <property type="match status" value="1"/>
</dbReference>
<feature type="compositionally biased region" description="Polar residues" evidence="3">
    <location>
        <begin position="76"/>
        <end position="90"/>
    </location>
</feature>
<dbReference type="InterPro" id="IPR036179">
    <property type="entry name" value="Ig-like_dom_sf"/>
</dbReference>
<feature type="compositionally biased region" description="Polar residues" evidence="3">
    <location>
        <begin position="44"/>
        <end position="61"/>
    </location>
</feature>
<comment type="caution">
    <text evidence="5">The sequence shown here is derived from an EMBL/GenBank/DDBJ whole genome shotgun (WGS) entry which is preliminary data.</text>
</comment>
<feature type="domain" description="Ig-like" evidence="4">
    <location>
        <begin position="2"/>
        <end position="86"/>
    </location>
</feature>
<keyword evidence="2" id="KW-1015">Disulfide bond</keyword>
<dbReference type="InterPro" id="IPR003599">
    <property type="entry name" value="Ig_sub"/>
</dbReference>
<dbReference type="InterPro" id="IPR013783">
    <property type="entry name" value="Ig-like_fold"/>
</dbReference>
<keyword evidence="1" id="KW-0732">Signal</keyword>
<dbReference type="SUPFAM" id="SSF48726">
    <property type="entry name" value="Immunoglobulin"/>
    <property type="match status" value="1"/>
</dbReference>
<accession>A0AAD5ADQ5</accession>
<dbReference type="GO" id="GO:0006955">
    <property type="term" value="P:immune response"/>
    <property type="evidence" value="ECO:0007669"/>
    <property type="project" value="TreeGrafter"/>
</dbReference>
<name>A0AAD5ADQ5_SILAS</name>
<feature type="non-terminal residue" evidence="5">
    <location>
        <position position="1"/>
    </location>
</feature>
<dbReference type="Pfam" id="PF13927">
    <property type="entry name" value="Ig_3"/>
    <property type="match status" value="1"/>
</dbReference>
<feature type="non-terminal residue" evidence="5">
    <location>
        <position position="90"/>
    </location>
</feature>
<evidence type="ECO:0000313" key="6">
    <source>
        <dbReference type="Proteomes" id="UP001205998"/>
    </source>
</evidence>
<organism evidence="5 6">
    <name type="scientific">Silurus asotus</name>
    <name type="common">Amur catfish</name>
    <name type="synonym">Parasilurus asotus</name>
    <dbReference type="NCBI Taxonomy" id="30991"/>
    <lineage>
        <taxon>Eukaryota</taxon>
        <taxon>Metazoa</taxon>
        <taxon>Chordata</taxon>
        <taxon>Craniata</taxon>
        <taxon>Vertebrata</taxon>
        <taxon>Euteleostomi</taxon>
        <taxon>Actinopterygii</taxon>
        <taxon>Neopterygii</taxon>
        <taxon>Teleostei</taxon>
        <taxon>Ostariophysi</taxon>
        <taxon>Siluriformes</taxon>
        <taxon>Siluridae</taxon>
        <taxon>Silurus</taxon>
    </lineage>
</organism>
<dbReference type="PANTHER" id="PTHR11481:SF64">
    <property type="entry name" value="FC RECEPTOR-LIKE PROTEIN 4"/>
    <property type="match status" value="1"/>
</dbReference>
<sequence>KPKPVVIITPGKQVFTGGKVTFKCELQGGDTEWTYSWYKNNNRNPPFSTTQEFSRVSVTDSDSGEYTCGGRRRSDSQSSEISAPVTLTVS</sequence>
<dbReference type="SMART" id="SM00409">
    <property type="entry name" value="IG"/>
    <property type="match status" value="1"/>
</dbReference>